<dbReference type="InterPro" id="IPR028946">
    <property type="entry name" value="Ntox44"/>
</dbReference>
<reference evidence="2" key="1">
    <citation type="submission" date="2021-11" db="EMBL/GenBank/DDBJ databases">
        <title>Description of a new species Pelosinus isolated from the bottom sediments of Lake Baikal.</title>
        <authorList>
            <person name="Zakharyuk A."/>
        </authorList>
    </citation>
    <scope>NUCLEOTIDE SEQUENCE</scope>
    <source>
        <strain evidence="2">Bkl1</strain>
    </source>
</reference>
<dbReference type="RefSeq" id="WP_229533333.1">
    <property type="nucleotide sequence ID" value="NZ_JAJHJB010000001.1"/>
</dbReference>
<name>A0ABS8HKT2_9FIRM</name>
<gene>
    <name evidence="2" type="ORF">LMF89_00235</name>
</gene>
<accession>A0ABS8HKT2</accession>
<organism evidence="2 3">
    <name type="scientific">Pelosinus baikalensis</name>
    <dbReference type="NCBI Taxonomy" id="2892015"/>
    <lineage>
        <taxon>Bacteria</taxon>
        <taxon>Bacillati</taxon>
        <taxon>Bacillota</taxon>
        <taxon>Negativicutes</taxon>
        <taxon>Selenomonadales</taxon>
        <taxon>Sporomusaceae</taxon>
        <taxon>Pelosinus</taxon>
    </lineage>
</organism>
<dbReference type="Pfam" id="PF15607">
    <property type="entry name" value="Ntox44"/>
    <property type="match status" value="1"/>
</dbReference>
<comment type="caution">
    <text evidence="2">The sequence shown here is derived from an EMBL/GenBank/DDBJ whole genome shotgun (WGS) entry which is preliminary data.</text>
</comment>
<proteinExistence type="predicted"/>
<evidence type="ECO:0000313" key="2">
    <source>
        <dbReference type="EMBL" id="MCC5463786.1"/>
    </source>
</evidence>
<evidence type="ECO:0000259" key="1">
    <source>
        <dbReference type="Pfam" id="PF15607"/>
    </source>
</evidence>
<protein>
    <submittedName>
        <fullName evidence="2">Polymorphic toxin type 44 domain-containing protein</fullName>
    </submittedName>
</protein>
<dbReference type="EMBL" id="JAJHJB010000001">
    <property type="protein sequence ID" value="MCC5463786.1"/>
    <property type="molecule type" value="Genomic_DNA"/>
</dbReference>
<sequence length="147" mass="16771">MGSQYAYAPKTPPGVSIDANVKEAREYAASHSRAEVYQWFYDSVKNGARWDFKQLGSEYQEFGNYHYGVIGNALEIPEQVLLRAAGWAQYRAGTSELGWGTFFGCEPYGDDPEDQEWIKRGIRDGIYFDNSFFKLDGSSFRIKSYVD</sequence>
<dbReference type="Proteomes" id="UP001165492">
    <property type="component" value="Unassembled WGS sequence"/>
</dbReference>
<evidence type="ECO:0000313" key="3">
    <source>
        <dbReference type="Proteomes" id="UP001165492"/>
    </source>
</evidence>
<keyword evidence="3" id="KW-1185">Reference proteome</keyword>
<feature type="domain" description="Bacterial toxin 44" evidence="1">
    <location>
        <begin position="51"/>
        <end position="123"/>
    </location>
</feature>